<dbReference type="Proteomes" id="UP001153678">
    <property type="component" value="Unassembled WGS sequence"/>
</dbReference>
<sequence>MILTSNVELNSVPFNFDCDWLKYYVGWNNDKKHELDYEEFTQFELQIKVDTNRCNKKQIRDLKQEIVELKSEISILKSQLYHARKDVRDKGKYISSLEERLYLQNQGIDPADNTGVPVAGRDQAIEYLRDCMTGRTLE</sequence>
<accession>A0A9W4SVD1</accession>
<organism evidence="2 3">
    <name type="scientific">Funneliformis geosporum</name>
    <dbReference type="NCBI Taxonomy" id="1117311"/>
    <lineage>
        <taxon>Eukaryota</taxon>
        <taxon>Fungi</taxon>
        <taxon>Fungi incertae sedis</taxon>
        <taxon>Mucoromycota</taxon>
        <taxon>Glomeromycotina</taxon>
        <taxon>Glomeromycetes</taxon>
        <taxon>Glomerales</taxon>
        <taxon>Glomeraceae</taxon>
        <taxon>Funneliformis</taxon>
    </lineage>
</organism>
<gene>
    <name evidence="2" type="ORF">FWILDA_LOCUS10337</name>
</gene>
<proteinExistence type="predicted"/>
<evidence type="ECO:0000313" key="3">
    <source>
        <dbReference type="Proteomes" id="UP001153678"/>
    </source>
</evidence>
<dbReference type="SUPFAM" id="SSF161270">
    <property type="entry name" value="PspA lactotransferrin-binding region"/>
    <property type="match status" value="1"/>
</dbReference>
<name>A0A9W4SVD1_9GLOM</name>
<reference evidence="2" key="1">
    <citation type="submission" date="2022-08" db="EMBL/GenBank/DDBJ databases">
        <authorList>
            <person name="Kallberg Y."/>
            <person name="Tangrot J."/>
            <person name="Rosling A."/>
        </authorList>
    </citation>
    <scope>NUCLEOTIDE SEQUENCE</scope>
    <source>
        <strain evidence="2">Wild A</strain>
    </source>
</reference>
<dbReference type="EMBL" id="CAMKVN010002631">
    <property type="protein sequence ID" value="CAI2181946.1"/>
    <property type="molecule type" value="Genomic_DNA"/>
</dbReference>
<keyword evidence="1" id="KW-0175">Coiled coil</keyword>
<protein>
    <submittedName>
        <fullName evidence="2">10357_t:CDS:1</fullName>
    </submittedName>
</protein>
<feature type="coiled-coil region" evidence="1">
    <location>
        <begin position="52"/>
        <end position="79"/>
    </location>
</feature>
<comment type="caution">
    <text evidence="2">The sequence shown here is derived from an EMBL/GenBank/DDBJ whole genome shotgun (WGS) entry which is preliminary data.</text>
</comment>
<dbReference type="AlphaFoldDB" id="A0A9W4SVD1"/>
<dbReference type="OrthoDB" id="2422825at2759"/>
<keyword evidence="3" id="KW-1185">Reference proteome</keyword>
<evidence type="ECO:0000313" key="2">
    <source>
        <dbReference type="EMBL" id="CAI2181946.1"/>
    </source>
</evidence>
<evidence type="ECO:0000256" key="1">
    <source>
        <dbReference type="SAM" id="Coils"/>
    </source>
</evidence>